<evidence type="ECO:0000256" key="1">
    <source>
        <dbReference type="SAM" id="Phobius"/>
    </source>
</evidence>
<sequence length="62" mass="6661">MLDEVFSSLLSHSGYSSPLCYSSKLGTISLILGISFPSVLNVMTCLGWSFPKEAPIKVFSSS</sequence>
<accession>A0A0E9TC83</accession>
<keyword evidence="1" id="KW-0472">Membrane</keyword>
<keyword evidence="1" id="KW-1133">Transmembrane helix</keyword>
<reference evidence="2" key="2">
    <citation type="journal article" date="2015" name="Fish Shellfish Immunol.">
        <title>Early steps in the European eel (Anguilla anguilla)-Vibrio vulnificus interaction in the gills: Role of the RtxA13 toxin.</title>
        <authorList>
            <person name="Callol A."/>
            <person name="Pajuelo D."/>
            <person name="Ebbesson L."/>
            <person name="Teles M."/>
            <person name="MacKenzie S."/>
            <person name="Amaro C."/>
        </authorList>
    </citation>
    <scope>NUCLEOTIDE SEQUENCE</scope>
</reference>
<organism evidence="2">
    <name type="scientific">Anguilla anguilla</name>
    <name type="common">European freshwater eel</name>
    <name type="synonym">Muraena anguilla</name>
    <dbReference type="NCBI Taxonomy" id="7936"/>
    <lineage>
        <taxon>Eukaryota</taxon>
        <taxon>Metazoa</taxon>
        <taxon>Chordata</taxon>
        <taxon>Craniata</taxon>
        <taxon>Vertebrata</taxon>
        <taxon>Euteleostomi</taxon>
        <taxon>Actinopterygii</taxon>
        <taxon>Neopterygii</taxon>
        <taxon>Teleostei</taxon>
        <taxon>Anguilliformes</taxon>
        <taxon>Anguillidae</taxon>
        <taxon>Anguilla</taxon>
    </lineage>
</organism>
<reference evidence="2" key="1">
    <citation type="submission" date="2014-11" db="EMBL/GenBank/DDBJ databases">
        <authorList>
            <person name="Amaro Gonzalez C."/>
        </authorList>
    </citation>
    <scope>NUCLEOTIDE SEQUENCE</scope>
</reference>
<name>A0A0E9TC83_ANGAN</name>
<keyword evidence="1" id="KW-0812">Transmembrane</keyword>
<dbReference type="AlphaFoldDB" id="A0A0E9TC83"/>
<proteinExistence type="predicted"/>
<dbReference type="EMBL" id="GBXM01057288">
    <property type="protein sequence ID" value="JAH51289.1"/>
    <property type="molecule type" value="Transcribed_RNA"/>
</dbReference>
<evidence type="ECO:0000313" key="2">
    <source>
        <dbReference type="EMBL" id="JAH51289.1"/>
    </source>
</evidence>
<protein>
    <submittedName>
        <fullName evidence="2">Uncharacterized protein</fullName>
    </submittedName>
</protein>
<feature type="transmembrane region" description="Helical" evidence="1">
    <location>
        <begin position="28"/>
        <end position="50"/>
    </location>
</feature>